<gene>
    <name evidence="2" type="ORF">FOMPIDRAFT_55544</name>
</gene>
<keyword evidence="1" id="KW-0472">Membrane</keyword>
<dbReference type="Gene3D" id="3.40.50.1240">
    <property type="entry name" value="Phosphoglycerate mutase-like"/>
    <property type="match status" value="1"/>
</dbReference>
<dbReference type="InterPro" id="IPR050645">
    <property type="entry name" value="Histidine_acid_phosphatase"/>
</dbReference>
<accession>S8EAL3</accession>
<protein>
    <recommendedName>
        <fullName evidence="4">Phosphoglycerate mutase-like protein</fullName>
    </recommendedName>
</protein>
<evidence type="ECO:0000313" key="3">
    <source>
        <dbReference type="Proteomes" id="UP000015241"/>
    </source>
</evidence>
<dbReference type="GO" id="GO:0016791">
    <property type="term" value="F:phosphatase activity"/>
    <property type="evidence" value="ECO:0007669"/>
    <property type="project" value="TreeGrafter"/>
</dbReference>
<name>S8EAL3_FOMSC</name>
<dbReference type="EMBL" id="KE504150">
    <property type="protein sequence ID" value="EPT00304.1"/>
    <property type="molecule type" value="Genomic_DNA"/>
</dbReference>
<organism evidence="2 3">
    <name type="scientific">Fomitopsis schrenkii</name>
    <name type="common">Brown rot fungus</name>
    <dbReference type="NCBI Taxonomy" id="2126942"/>
    <lineage>
        <taxon>Eukaryota</taxon>
        <taxon>Fungi</taxon>
        <taxon>Dikarya</taxon>
        <taxon>Basidiomycota</taxon>
        <taxon>Agaricomycotina</taxon>
        <taxon>Agaricomycetes</taxon>
        <taxon>Polyporales</taxon>
        <taxon>Fomitopsis</taxon>
    </lineage>
</organism>
<feature type="transmembrane region" description="Helical" evidence="1">
    <location>
        <begin position="421"/>
        <end position="442"/>
    </location>
</feature>
<dbReference type="eggNOG" id="ENOG502RCH9">
    <property type="taxonomic scope" value="Eukaryota"/>
</dbReference>
<proteinExistence type="predicted"/>
<dbReference type="Proteomes" id="UP000015241">
    <property type="component" value="Unassembled WGS sequence"/>
</dbReference>
<dbReference type="PANTHER" id="PTHR11567">
    <property type="entry name" value="ACID PHOSPHATASE-RELATED"/>
    <property type="match status" value="1"/>
</dbReference>
<dbReference type="InterPro" id="IPR029033">
    <property type="entry name" value="His_PPase_superfam"/>
</dbReference>
<dbReference type="AlphaFoldDB" id="S8EAL3"/>
<keyword evidence="3" id="KW-1185">Reference proteome</keyword>
<evidence type="ECO:0008006" key="4">
    <source>
        <dbReference type="Google" id="ProtNLM"/>
    </source>
</evidence>
<dbReference type="SUPFAM" id="SSF53254">
    <property type="entry name" value="Phosphoglycerate mutase-like"/>
    <property type="match status" value="1"/>
</dbReference>
<sequence>MSDSTVIGIVLIARHGDRYENFQNPATFAVSQTAITPLGEQQEWQLGNFLRSVYRDPTSPSYIEGISPSTSTFNSSQVAVYADNDFPDDTVILDSAIAVTQGLWPPTPLQNITLANDTTITNPLGGYQYVPVNGVDPDDDISLEGTTDCTTFLNRAQVLYNSTLFQEVAAEASAFFAALPPYVGGRPIELQNAWNIFDYMNVQDVHNATYATTVPETLLEQARALANWEQYQVFSDPSLSGIGNIAFQALIPRVISAVNDITDASNGLKLAYYAINYKPFLSMFNMTGVVADGSLPEAFVNYAAAVVLEVRTSPSSSEPFLRFQFKNGTDDTELHTYPLSFPGWDGTTAGTDVPLSTFVSAFQPVGINTTLEWCNACGQTTERGCDIALAAAKSGVTQSALAARAHFGDDPAPLCEPYSMVIVYLGGVITAALLVMVVNCLMMARWRHKDRSAAVVARAAQAMTEPYRDYEEKSACI</sequence>
<dbReference type="STRING" id="743788.S8EAL3"/>
<reference evidence="2 3" key="1">
    <citation type="journal article" date="2012" name="Science">
        <title>The Paleozoic origin of enzymatic lignin decomposition reconstructed from 31 fungal genomes.</title>
        <authorList>
            <person name="Floudas D."/>
            <person name="Binder M."/>
            <person name="Riley R."/>
            <person name="Barry K."/>
            <person name="Blanchette R.A."/>
            <person name="Henrissat B."/>
            <person name="Martinez A.T."/>
            <person name="Otillar R."/>
            <person name="Spatafora J.W."/>
            <person name="Yadav J.S."/>
            <person name="Aerts A."/>
            <person name="Benoit I."/>
            <person name="Boyd A."/>
            <person name="Carlson A."/>
            <person name="Copeland A."/>
            <person name="Coutinho P.M."/>
            <person name="de Vries R.P."/>
            <person name="Ferreira P."/>
            <person name="Findley K."/>
            <person name="Foster B."/>
            <person name="Gaskell J."/>
            <person name="Glotzer D."/>
            <person name="Gorecki P."/>
            <person name="Heitman J."/>
            <person name="Hesse C."/>
            <person name="Hori C."/>
            <person name="Igarashi K."/>
            <person name="Jurgens J.A."/>
            <person name="Kallen N."/>
            <person name="Kersten P."/>
            <person name="Kohler A."/>
            <person name="Kuees U."/>
            <person name="Kumar T.K.A."/>
            <person name="Kuo A."/>
            <person name="LaButti K."/>
            <person name="Larrondo L.F."/>
            <person name="Lindquist E."/>
            <person name="Ling A."/>
            <person name="Lombard V."/>
            <person name="Lucas S."/>
            <person name="Lundell T."/>
            <person name="Martin R."/>
            <person name="McLaughlin D.J."/>
            <person name="Morgenstern I."/>
            <person name="Morin E."/>
            <person name="Murat C."/>
            <person name="Nagy L.G."/>
            <person name="Nolan M."/>
            <person name="Ohm R.A."/>
            <person name="Patyshakuliyeva A."/>
            <person name="Rokas A."/>
            <person name="Ruiz-Duenas F.J."/>
            <person name="Sabat G."/>
            <person name="Salamov A."/>
            <person name="Samejima M."/>
            <person name="Schmutz J."/>
            <person name="Slot J.C."/>
            <person name="St John F."/>
            <person name="Stenlid J."/>
            <person name="Sun H."/>
            <person name="Sun S."/>
            <person name="Syed K."/>
            <person name="Tsang A."/>
            <person name="Wiebenga A."/>
            <person name="Young D."/>
            <person name="Pisabarro A."/>
            <person name="Eastwood D.C."/>
            <person name="Martin F."/>
            <person name="Cullen D."/>
            <person name="Grigoriev I.V."/>
            <person name="Hibbett D.S."/>
        </authorList>
    </citation>
    <scope>NUCLEOTIDE SEQUENCE</scope>
    <source>
        <strain evidence="3">FP-58527</strain>
    </source>
</reference>
<dbReference type="PANTHER" id="PTHR11567:SF142">
    <property type="entry name" value="PHOSPHOGLYCERATE MUTASE-LIKE PROTEIN"/>
    <property type="match status" value="1"/>
</dbReference>
<keyword evidence="1" id="KW-1133">Transmembrane helix</keyword>
<evidence type="ECO:0000313" key="2">
    <source>
        <dbReference type="EMBL" id="EPT00304.1"/>
    </source>
</evidence>
<dbReference type="OrthoDB" id="258392at2759"/>
<dbReference type="InParanoid" id="S8EAL3"/>
<dbReference type="HOGENOM" id="CLU_023111_2_1_1"/>
<keyword evidence="1" id="KW-0812">Transmembrane</keyword>
<evidence type="ECO:0000256" key="1">
    <source>
        <dbReference type="SAM" id="Phobius"/>
    </source>
</evidence>